<accession>A0A7X7LWX3</accession>
<evidence type="ECO:0000256" key="6">
    <source>
        <dbReference type="ARBA" id="ARBA00023288"/>
    </source>
</evidence>
<dbReference type="NCBIfam" id="NF047847">
    <property type="entry name" value="SS_mature_LptM"/>
    <property type="match status" value="1"/>
</dbReference>
<evidence type="ECO:0000313" key="8">
    <source>
        <dbReference type="EMBL" id="NLF54381.1"/>
    </source>
</evidence>
<feature type="compositionally biased region" description="Basic and acidic residues" evidence="7">
    <location>
        <begin position="52"/>
        <end position="64"/>
    </location>
</feature>
<dbReference type="InterPro" id="IPR032831">
    <property type="entry name" value="LptM_cons"/>
</dbReference>
<name>A0A7X7LWX3_9RHOO</name>
<reference evidence="8 9" key="1">
    <citation type="journal article" date="2020" name="Biotechnol. Biofuels">
        <title>New insights from the biogas microbiome by comprehensive genome-resolved metagenomics of nearly 1600 species originating from multiple anaerobic digesters.</title>
        <authorList>
            <person name="Campanaro S."/>
            <person name="Treu L."/>
            <person name="Rodriguez-R L.M."/>
            <person name="Kovalovszki A."/>
            <person name="Ziels R.M."/>
            <person name="Maus I."/>
            <person name="Zhu X."/>
            <person name="Kougias P.G."/>
            <person name="Basile A."/>
            <person name="Luo G."/>
            <person name="Schluter A."/>
            <person name="Konstantinidis K.T."/>
            <person name="Angelidaki I."/>
        </authorList>
    </citation>
    <scope>NUCLEOTIDE SEQUENCE [LARGE SCALE GENOMIC DNA]</scope>
    <source>
        <strain evidence="8">AS06rmzACSIP_256</strain>
    </source>
</reference>
<dbReference type="RefSeq" id="WP_083200459.1">
    <property type="nucleotide sequence ID" value="NZ_MBFM01000005.1"/>
</dbReference>
<comment type="caution">
    <text evidence="8">The sequence shown here is derived from an EMBL/GenBank/DDBJ whole genome shotgun (WGS) entry which is preliminary data.</text>
</comment>
<gene>
    <name evidence="8" type="ORF">GX576_08315</name>
</gene>
<keyword evidence="5" id="KW-0998">Cell outer membrane</keyword>
<dbReference type="EMBL" id="JAAYYV010000217">
    <property type="protein sequence ID" value="NLF54381.1"/>
    <property type="molecule type" value="Genomic_DNA"/>
</dbReference>
<dbReference type="GO" id="GO:0009279">
    <property type="term" value="C:cell outer membrane"/>
    <property type="evidence" value="ECO:0007669"/>
    <property type="project" value="UniProtKB-SubCell"/>
</dbReference>
<protein>
    <submittedName>
        <fullName evidence="8">Lipoprotein</fullName>
    </submittedName>
</protein>
<dbReference type="PROSITE" id="PS51257">
    <property type="entry name" value="PROKAR_LIPOPROTEIN"/>
    <property type="match status" value="1"/>
</dbReference>
<keyword evidence="3" id="KW-0472">Membrane</keyword>
<evidence type="ECO:0000256" key="3">
    <source>
        <dbReference type="ARBA" id="ARBA00023136"/>
    </source>
</evidence>
<evidence type="ECO:0000256" key="1">
    <source>
        <dbReference type="ARBA" id="ARBA00004459"/>
    </source>
</evidence>
<feature type="region of interest" description="Disordered" evidence="7">
    <location>
        <begin position="26"/>
        <end position="64"/>
    </location>
</feature>
<evidence type="ECO:0000256" key="7">
    <source>
        <dbReference type="SAM" id="MobiDB-lite"/>
    </source>
</evidence>
<dbReference type="AlphaFoldDB" id="A0A7X7LWX3"/>
<keyword evidence="4" id="KW-0564">Palmitate</keyword>
<keyword evidence="6 8" id="KW-0449">Lipoprotein</keyword>
<sequence length="64" mass="6412">MRATLIALALGAAALSGCGIKGPLYLPEVPPARPAADQAPQPQSPAPAPGADDNKPDLSESPIR</sequence>
<keyword evidence="2" id="KW-0732">Signal</keyword>
<evidence type="ECO:0000256" key="2">
    <source>
        <dbReference type="ARBA" id="ARBA00022729"/>
    </source>
</evidence>
<evidence type="ECO:0000256" key="5">
    <source>
        <dbReference type="ARBA" id="ARBA00023237"/>
    </source>
</evidence>
<proteinExistence type="predicted"/>
<dbReference type="Pfam" id="PF13627">
    <property type="entry name" value="LptM_cons"/>
    <property type="match status" value="1"/>
</dbReference>
<evidence type="ECO:0000256" key="4">
    <source>
        <dbReference type="ARBA" id="ARBA00023139"/>
    </source>
</evidence>
<organism evidence="8 9">
    <name type="scientific">Thauera phenolivorans</name>
    <dbReference type="NCBI Taxonomy" id="1792543"/>
    <lineage>
        <taxon>Bacteria</taxon>
        <taxon>Pseudomonadati</taxon>
        <taxon>Pseudomonadota</taxon>
        <taxon>Betaproteobacteria</taxon>
        <taxon>Rhodocyclales</taxon>
        <taxon>Zoogloeaceae</taxon>
        <taxon>Thauera</taxon>
    </lineage>
</organism>
<dbReference type="Proteomes" id="UP000536534">
    <property type="component" value="Unassembled WGS sequence"/>
</dbReference>
<comment type="subcellular location">
    <subcellularLocation>
        <location evidence="1">Cell outer membrane</location>
        <topology evidence="1">Lipid-anchor</topology>
    </subcellularLocation>
</comment>
<evidence type="ECO:0000313" key="9">
    <source>
        <dbReference type="Proteomes" id="UP000536534"/>
    </source>
</evidence>